<reference evidence="2" key="2">
    <citation type="submission" date="2004-06" db="EMBL/GenBank/DDBJ databases">
        <authorList>
            <person name="Scherer S.W."/>
            <person name="Cheung J."/>
            <person name="MacDonald J.R."/>
            <person name="Osborne L.R."/>
            <person name="Nakabayashi K."/>
            <person name="Herbrick J.-A."/>
            <person name="Carson A.R."/>
            <person name="Parker-Katiraee L."/>
            <person name="Skaug J."/>
            <person name="Khaja R."/>
            <person name="Zhang J."/>
            <person name="Hudek A.K."/>
            <person name="Li M."/>
            <person name="Haddad M."/>
            <person name="Duggan G.E."/>
            <person name="Fernandez B.A."/>
            <person name="Kanematsu E."/>
            <person name="Gentles S."/>
            <person name="Christopoulos C.C."/>
            <person name="Choufani S."/>
            <person name="Kwasnicka D."/>
            <person name="Zheng X.H."/>
            <person name="Nusskern D."/>
            <person name="Zhang Q."/>
            <person name="Gu Z."/>
            <person name="Lu F."/>
            <person name="Zeesman S."/>
            <person name="Teshima I."/>
            <person name="Chitayat D."/>
            <person name="Shuman C."/>
            <person name="Weksberg R."/>
            <person name="Zackai E.H."/>
            <person name="Grebe T.A."/>
            <person name="Cox S.R."/>
            <person name="Kirkpatrick S.J."/>
            <person name="Rahman N."/>
            <person name="Friedman J.M."/>
            <person name="Heng H.H.Q."/>
            <person name="Pelicci P."/>
            <person name="Lococo F."/>
            <person name="Belloni E."/>
            <person name="Shaffer L.G."/>
            <person name="Morton C.C."/>
            <person name="Pober B."/>
            <person name="Gusella J."/>
            <person name="Bruns G."/>
            <person name="Korf B.R."/>
            <person name="Quade B.J."/>
            <person name="Ligon A.H."/>
            <person name="Ferguson H."/>
            <person name="Higgins A.W."/>
            <person name="Leach N.T."/>
            <person name="Herrick S.R."/>
            <person name="Lemyre E."/>
            <person name="Farra C.G."/>
            <person name="Kim H.-G."/>
            <person name="Summers A.M."/>
            <person name="Gripp K.W."/>
            <person name="Roberts W."/>
            <person name="Szatmari P."/>
            <person name="Winsor E.J.T."/>
            <person name="Grzeschik K.-H."/>
            <person name="Teebi A."/>
            <person name="Minassian B.A."/>
            <person name="Kere J."/>
            <person name="Armengol L."/>
            <person name="Pujana M.Angel."/>
            <person name="Estivill X."/>
            <person name="Wilson M.D."/>
            <person name="Koop B.F."/>
            <person name="Tosi S."/>
            <person name="Moore G.E."/>
            <person name="Boright A.P."/>
            <person name="Zlotorynski E."/>
            <person name="Kerem B."/>
            <person name="Kroisel P.M."/>
            <person name="Petek E."/>
            <person name="Oscier D.G."/>
            <person name="Mould S.J."/>
            <person name="Doehner H."/>
            <person name="Doehner K."/>
            <person name="Rommens J.M."/>
            <person name="Vincent J.B."/>
            <person name="Venter J.C."/>
            <person name="Li P.W."/>
            <person name="Mural R.J."/>
            <person name="Adams M.D."/>
            <person name="Tsui L.-C."/>
        </authorList>
    </citation>
    <scope>NUCLEOTIDE SEQUENCE</scope>
</reference>
<protein>
    <submittedName>
        <fullName evidence="2">Uncharacterized protein</fullName>
    </submittedName>
</protein>
<accession>A4D1M9</accession>
<proteinExistence type="predicted"/>
<feature type="compositionally biased region" description="Pro residues" evidence="1">
    <location>
        <begin position="69"/>
        <end position="78"/>
    </location>
</feature>
<evidence type="ECO:0000313" key="2">
    <source>
        <dbReference type="EMBL" id="EAL24082.1"/>
    </source>
</evidence>
<name>A4D1M9_HUMAN</name>
<gene>
    <name evidence="2" type="primary">FLJ43663</name>
    <name evidence="2" type="ORF">tcag7.1142</name>
</gene>
<organism evidence="2">
    <name type="scientific">Homo sapiens</name>
    <name type="common">Human</name>
    <dbReference type="NCBI Taxonomy" id="9606"/>
    <lineage>
        <taxon>Eukaryota</taxon>
        <taxon>Metazoa</taxon>
        <taxon>Chordata</taxon>
        <taxon>Craniata</taxon>
        <taxon>Vertebrata</taxon>
        <taxon>Euteleostomi</taxon>
        <taxon>Mammalia</taxon>
        <taxon>Eutheria</taxon>
        <taxon>Euarchontoglires</taxon>
        <taxon>Primates</taxon>
        <taxon>Haplorrhini</taxon>
        <taxon>Catarrhini</taxon>
        <taxon>Hominidae</taxon>
        <taxon>Homo</taxon>
    </lineage>
</organism>
<evidence type="ECO:0000256" key="1">
    <source>
        <dbReference type="SAM" id="MobiDB-lite"/>
    </source>
</evidence>
<feature type="region of interest" description="Disordered" evidence="1">
    <location>
        <begin position="69"/>
        <end position="101"/>
    </location>
</feature>
<feature type="region of interest" description="Disordered" evidence="1">
    <location>
        <begin position="1"/>
        <end position="45"/>
    </location>
</feature>
<dbReference type="AlphaFoldDB" id="A4D1M9"/>
<dbReference type="EMBL" id="CH236950">
    <property type="protein sequence ID" value="EAL24082.1"/>
    <property type="molecule type" value="Genomic_DNA"/>
</dbReference>
<feature type="compositionally biased region" description="Basic and acidic residues" evidence="1">
    <location>
        <begin position="92"/>
        <end position="101"/>
    </location>
</feature>
<reference evidence="2" key="1">
    <citation type="journal article" date="2003" name="Science">
        <title>Human chromosome 7: DNA sequence and biology.</title>
        <authorList>
            <person name="Scherer S.W."/>
            <person name="Cheung J."/>
            <person name="MacDonald J.R."/>
            <person name="Osborne L.R."/>
            <person name="Nakabayashi K."/>
            <person name="Herbrick J.A."/>
            <person name="Carson A.R."/>
            <person name="Parker-Katiraee L."/>
            <person name="Skaug J."/>
            <person name="Khaja R."/>
            <person name="Zhang J."/>
            <person name="Hudek A.K."/>
            <person name="Li M."/>
            <person name="Haddad M."/>
            <person name="Duggan G.E."/>
            <person name="Fernandez B.A."/>
            <person name="Kanematsu E."/>
            <person name="Gentles S."/>
            <person name="Christopoulos C.C."/>
            <person name="Choufani S."/>
            <person name="Kwasnicka D."/>
            <person name="Zheng X.H."/>
            <person name="Lai Z."/>
            <person name="Nusskern D."/>
            <person name="Zhang Q."/>
            <person name="Gu Z."/>
            <person name="Lu F."/>
            <person name="Zeesman S."/>
            <person name="Nowaczyk M.J."/>
            <person name="Teshima I."/>
            <person name="Chitayat D."/>
            <person name="Shuman C."/>
            <person name="Weksberg R."/>
            <person name="Zackai E.H."/>
            <person name="Grebe T.A."/>
            <person name="Cox S.R."/>
            <person name="Kirkpatrick S.J."/>
            <person name="Rahman N."/>
            <person name="Friedman J.M."/>
            <person name="Heng H.H."/>
            <person name="Pelicci P.G."/>
            <person name="Lo-Coco F."/>
            <person name="Belloni E."/>
            <person name="Shaffer L.G."/>
            <person name="Pober B."/>
            <person name="Morton C.C."/>
            <person name="Gusella J.F."/>
            <person name="Bruns G.A."/>
            <person name="Korf B.R."/>
            <person name="Quade B.J."/>
            <person name="Ligon A.H."/>
            <person name="Ferguson H."/>
            <person name="Higgins A.W."/>
            <person name="Leach N.T."/>
            <person name="Herrick S.R."/>
            <person name="Lemyre E."/>
            <person name="Farra C.G."/>
            <person name="Kim H.G."/>
            <person name="Summers A.M."/>
            <person name="Gripp K.W."/>
            <person name="Roberts W."/>
            <person name="Szatmari P."/>
            <person name="Winsor E.J."/>
            <person name="Grzeschik K.H."/>
            <person name="Teebi A."/>
            <person name="Minassian B.A."/>
            <person name="Kere J."/>
            <person name="Armengol L."/>
            <person name="Pujana M.A."/>
            <person name="Estivill X."/>
            <person name="Wilson M.D."/>
            <person name="Koop B.F."/>
            <person name="Tosi S."/>
            <person name="Moore G.E."/>
            <person name="Boright A.P."/>
            <person name="Zlotorynski E."/>
            <person name="Kerem B."/>
            <person name="Kroisel P.M."/>
            <person name="Petek E."/>
            <person name="Oscier D.G."/>
            <person name="Mould S.J."/>
            <person name="Dohner H."/>
            <person name="Dohner K."/>
            <person name="Rommens J.M."/>
            <person name="Vincent J.B."/>
            <person name="Venter J.C."/>
            <person name="Li P.W."/>
            <person name="Mural R.J."/>
            <person name="Adams M.D."/>
            <person name="Tsui L.C."/>
        </authorList>
    </citation>
    <scope>NUCLEOTIDE SEQUENCE [LARGE SCALE GENOMIC DNA]</scope>
</reference>
<sequence length="235" mass="25403">MSTGSTHAQTPRLPDAVAPRSGLLQRQKPLRDASRGSRWVEGVKKASPPLPAELIGWLVNFPLARPVRPPSLSPGPPRRPPEGVCGSWPGRSEGERGKDAVSRFSTGISNSLELGPLAPSLFSPAGTQDALVHSRDGDRRVQRAWVGRRAPVSSRPLTLGYQTVSLQPHPRRRFPEGGVGGAPDFQKASYLAGVWGGHCYSEKNQDVPFSPPSVLTSAPARSPLLGGKWKKRRYF</sequence>